<gene>
    <name evidence="1" type="ORF">UB32_07595</name>
</gene>
<evidence type="ECO:0000313" key="1">
    <source>
        <dbReference type="EMBL" id="KIY22594.1"/>
    </source>
</evidence>
<dbReference type="AlphaFoldDB" id="A0A0D6Z9W4"/>
<reference evidence="1 2" key="1">
    <citation type="submission" date="2015-01" db="EMBL/GenBank/DDBJ databases">
        <title>Draft genome sequences of the supercritical CO2 tolerant bacteria Bacillus subterraneus MITOT1 and Bacillus cereus MIT0214.</title>
        <authorList>
            <person name="Peet K.C."/>
            <person name="Thompson J.R."/>
        </authorList>
    </citation>
    <scope>NUCLEOTIDE SEQUENCE [LARGE SCALE GENOMIC DNA]</scope>
    <source>
        <strain evidence="1 2">MITOT1</strain>
    </source>
</reference>
<comment type="caution">
    <text evidence="1">The sequence shown here is derived from an EMBL/GenBank/DDBJ whole genome shotgun (WGS) entry which is preliminary data.</text>
</comment>
<dbReference type="EMBL" id="JXIQ01000064">
    <property type="protein sequence ID" value="KIY22594.1"/>
    <property type="molecule type" value="Genomic_DNA"/>
</dbReference>
<protein>
    <submittedName>
        <fullName evidence="1">Uncharacterized protein</fullName>
    </submittedName>
</protein>
<organism evidence="1 2">
    <name type="scientific">Mesobacillus subterraneus</name>
    <dbReference type="NCBI Taxonomy" id="285983"/>
    <lineage>
        <taxon>Bacteria</taxon>
        <taxon>Bacillati</taxon>
        <taxon>Bacillota</taxon>
        <taxon>Bacilli</taxon>
        <taxon>Bacillales</taxon>
        <taxon>Bacillaceae</taxon>
        <taxon>Mesobacillus</taxon>
    </lineage>
</organism>
<name>A0A0D6Z9W4_9BACI</name>
<keyword evidence="2" id="KW-1185">Reference proteome</keyword>
<proteinExistence type="predicted"/>
<accession>A0A0D6Z9W4</accession>
<evidence type="ECO:0000313" key="2">
    <source>
        <dbReference type="Proteomes" id="UP000032512"/>
    </source>
</evidence>
<sequence length="62" mass="7645">MAEFTILLAIFRFYWRKYIFIGDFPYFIGENKILLANWKLSSFFSSKKNRSMQNRRFDRHAI</sequence>
<dbReference type="PATRIC" id="fig|285983.3.peg.4110"/>
<dbReference type="Proteomes" id="UP000032512">
    <property type="component" value="Unassembled WGS sequence"/>
</dbReference>